<keyword evidence="2" id="KW-1185">Reference proteome</keyword>
<dbReference type="AlphaFoldDB" id="A0A402BH59"/>
<sequence>MIKCFKHAVIEYKEPENRLFMLHMDRLFVLLLSTKSKENDTHIPHKVSLLYNFITLLYNVCVISNYDNVSHYFQSI</sequence>
<name>A0A402BH59_9CHLR</name>
<protein>
    <submittedName>
        <fullName evidence="1">Uncharacterized protein</fullName>
    </submittedName>
</protein>
<organism evidence="1 2">
    <name type="scientific">Dictyobacter alpinus</name>
    <dbReference type="NCBI Taxonomy" id="2014873"/>
    <lineage>
        <taxon>Bacteria</taxon>
        <taxon>Bacillati</taxon>
        <taxon>Chloroflexota</taxon>
        <taxon>Ktedonobacteria</taxon>
        <taxon>Ktedonobacterales</taxon>
        <taxon>Dictyobacteraceae</taxon>
        <taxon>Dictyobacter</taxon>
    </lineage>
</organism>
<reference evidence="2" key="1">
    <citation type="submission" date="2018-12" db="EMBL/GenBank/DDBJ databases">
        <title>Tengunoibacter tsumagoiensis gen. nov., sp. nov., Dictyobacter kobayashii sp. nov., D. alpinus sp. nov., and D. joshuensis sp. nov. and description of Dictyobacteraceae fam. nov. within the order Ktedonobacterales isolated from Tengu-no-mugimeshi.</title>
        <authorList>
            <person name="Wang C.M."/>
            <person name="Zheng Y."/>
            <person name="Sakai Y."/>
            <person name="Toyoda A."/>
            <person name="Minakuchi Y."/>
            <person name="Abe K."/>
            <person name="Yokota A."/>
            <person name="Yabe S."/>
        </authorList>
    </citation>
    <scope>NUCLEOTIDE SEQUENCE [LARGE SCALE GENOMIC DNA]</scope>
    <source>
        <strain evidence="2">Uno16</strain>
    </source>
</reference>
<dbReference type="Proteomes" id="UP000287171">
    <property type="component" value="Unassembled WGS sequence"/>
</dbReference>
<accession>A0A402BH59</accession>
<evidence type="ECO:0000313" key="2">
    <source>
        <dbReference type="Proteomes" id="UP000287171"/>
    </source>
</evidence>
<comment type="caution">
    <text evidence="1">The sequence shown here is derived from an EMBL/GenBank/DDBJ whole genome shotgun (WGS) entry which is preliminary data.</text>
</comment>
<dbReference type="EMBL" id="BIFT01000002">
    <property type="protein sequence ID" value="GCE30713.1"/>
    <property type="molecule type" value="Genomic_DNA"/>
</dbReference>
<gene>
    <name evidence="1" type="ORF">KDA_61970</name>
</gene>
<evidence type="ECO:0000313" key="1">
    <source>
        <dbReference type="EMBL" id="GCE30713.1"/>
    </source>
</evidence>
<proteinExistence type="predicted"/>